<dbReference type="InterPro" id="IPR056118">
    <property type="entry name" value="DUF7701"/>
</dbReference>
<feature type="domain" description="DUF7701" evidence="1">
    <location>
        <begin position="2"/>
        <end position="91"/>
    </location>
</feature>
<dbReference type="OrthoDB" id="4763567at2"/>
<comment type="caution">
    <text evidence="2">The sequence shown here is derived from an EMBL/GenBank/DDBJ whole genome shotgun (WGS) entry which is preliminary data.</text>
</comment>
<keyword evidence="3" id="KW-1185">Reference proteome</keyword>
<evidence type="ECO:0000313" key="3">
    <source>
        <dbReference type="Proteomes" id="UP000312512"/>
    </source>
</evidence>
<dbReference type="EMBL" id="VDLX02000032">
    <property type="protein sequence ID" value="KAB8184744.1"/>
    <property type="molecule type" value="Genomic_DNA"/>
</dbReference>
<name>A0A5C4V1M3_9ACTN</name>
<gene>
    <name evidence="2" type="ORF">FH608_048140</name>
</gene>
<organism evidence="2 3">
    <name type="scientific">Nonomuraea phyllanthi</name>
    <dbReference type="NCBI Taxonomy" id="2219224"/>
    <lineage>
        <taxon>Bacteria</taxon>
        <taxon>Bacillati</taxon>
        <taxon>Actinomycetota</taxon>
        <taxon>Actinomycetes</taxon>
        <taxon>Streptosporangiales</taxon>
        <taxon>Streptosporangiaceae</taxon>
        <taxon>Nonomuraea</taxon>
    </lineage>
</organism>
<evidence type="ECO:0000313" key="2">
    <source>
        <dbReference type="EMBL" id="KAB8184744.1"/>
    </source>
</evidence>
<reference evidence="2 3" key="1">
    <citation type="submission" date="2019-10" db="EMBL/GenBank/DDBJ databases">
        <title>Nonomuraea sp. nov., isolated from Phyllanthus amarus.</title>
        <authorList>
            <person name="Klykleung N."/>
            <person name="Tanasupawat S."/>
        </authorList>
    </citation>
    <scope>NUCLEOTIDE SEQUENCE [LARGE SCALE GENOMIC DNA]</scope>
    <source>
        <strain evidence="2 3">PA1-10</strain>
    </source>
</reference>
<dbReference type="RefSeq" id="WP_139637924.1">
    <property type="nucleotide sequence ID" value="NZ_CP045572.1"/>
</dbReference>
<proteinExistence type="predicted"/>
<protein>
    <recommendedName>
        <fullName evidence="1">DUF7701 domain-containing protein</fullName>
    </recommendedName>
</protein>
<dbReference type="AlphaFoldDB" id="A0A5C4V1M3"/>
<accession>A0A5C4V1M3</accession>
<evidence type="ECO:0000259" key="1">
    <source>
        <dbReference type="Pfam" id="PF24792"/>
    </source>
</evidence>
<dbReference type="Proteomes" id="UP000312512">
    <property type="component" value="Unassembled WGS sequence"/>
</dbReference>
<dbReference type="Pfam" id="PF24792">
    <property type="entry name" value="DUF7701"/>
    <property type="match status" value="1"/>
</dbReference>
<sequence>MSYLDADAHLIRSLLPAQAAPPDDAAGLFVLYAVLLRAKGEEVSAEDVHDAWSAWMSTRDPGHPALVPFADLPISTRAADEPYVVAIRAAASQRRR</sequence>
<accession>A0A5P9YRW5</accession>